<dbReference type="AlphaFoldDB" id="A0A542EWV4"/>
<dbReference type="InterPro" id="IPR043737">
    <property type="entry name" value="DUF5682"/>
</dbReference>
<dbReference type="RefSeq" id="WP_141857544.1">
    <property type="nucleotide sequence ID" value="NZ_BAAAKA010000029.1"/>
</dbReference>
<keyword evidence="2" id="KW-1185">Reference proteome</keyword>
<organism evidence="1 2">
    <name type="scientific">Kribbella jejuensis</name>
    <dbReference type="NCBI Taxonomy" id="236068"/>
    <lineage>
        <taxon>Bacteria</taxon>
        <taxon>Bacillati</taxon>
        <taxon>Actinomycetota</taxon>
        <taxon>Actinomycetes</taxon>
        <taxon>Propionibacteriales</taxon>
        <taxon>Kribbellaceae</taxon>
        <taxon>Kribbella</taxon>
    </lineage>
</organism>
<proteinExistence type="predicted"/>
<dbReference type="PANTHER" id="PTHR30634:SF14">
    <property type="match status" value="1"/>
</dbReference>
<evidence type="ECO:0000313" key="1">
    <source>
        <dbReference type="EMBL" id="TQJ19636.1"/>
    </source>
</evidence>
<dbReference type="EMBL" id="VFMM01000001">
    <property type="protein sequence ID" value="TQJ19636.1"/>
    <property type="molecule type" value="Genomic_DNA"/>
</dbReference>
<reference evidence="1 2" key="1">
    <citation type="submission" date="2019-06" db="EMBL/GenBank/DDBJ databases">
        <title>Sequencing the genomes of 1000 actinobacteria strains.</title>
        <authorList>
            <person name="Klenk H.-P."/>
        </authorList>
    </citation>
    <scope>NUCLEOTIDE SEQUENCE [LARGE SCALE GENOMIC DNA]</scope>
    <source>
        <strain evidence="1 2">DSM 17305</strain>
    </source>
</reference>
<evidence type="ECO:0000313" key="2">
    <source>
        <dbReference type="Proteomes" id="UP000316298"/>
    </source>
</evidence>
<dbReference type="Proteomes" id="UP000316298">
    <property type="component" value="Unassembled WGS sequence"/>
</dbReference>
<comment type="caution">
    <text evidence="1">The sequence shown here is derived from an EMBL/GenBank/DDBJ whole genome shotgun (WGS) entry which is preliminary data.</text>
</comment>
<accession>A0A542EWV4</accession>
<protein>
    <submittedName>
        <fullName evidence="1">Uncharacterized protein</fullName>
    </submittedName>
</protein>
<gene>
    <name evidence="1" type="ORF">FB475_3809</name>
</gene>
<dbReference type="OrthoDB" id="9768066at2"/>
<dbReference type="PANTHER" id="PTHR30634">
    <property type="entry name" value="OUTER MEMBRANE LOLAB LIPOPROTEIN INSERTION APPARATUS"/>
    <property type="match status" value="1"/>
</dbReference>
<dbReference type="InterPro" id="IPR050458">
    <property type="entry name" value="LolB"/>
</dbReference>
<sequence>MTVHLLGIRHHGPGSARAVATALAELAPDIVLIEGPPEADKLVELAASEEMEPPVALLAYAVDDSTRAAFWPFAVFSPEWQAIKYGLAAGVPVRFCDLPAAQQFASSGGRSSSMDPIGTLAAAGGYDDPERWWDDVIESRRDGAEPFTVIADAMRELRHGEEATGREAQREAYMRTVIRKAQREGFERIAVVCGAWHVPALELPLPPATHDQRILKGLPKRKIACTWVPWTHGRLAATSGYGAGITSPGWYHHLFTAPDQITTRWLTKVAQVLRAEDLPVSSAHVIEAVRLADTLAAMRERPLAGLSEVTEATRAVLCGGNDVLLDLVTREAVVGELLGSVPGETPQAPVAADFAAHARRLRMKRDATERVIELDLRKPNDLDKSRLLHRLRILGVHWGVPATDERRAQGTFREMWRLAWDPGLEVELVAAGAHGTTVLGAATTVMLKAADSTTLADVTAALEKSLLADLADALPPLLQGIDTRAAADADVGHLMAALPSLARASRYGDVRGTDTAGLAAVAGRMVSRVCAGLARTVHGLDPDAAAAVQELIDGVQDATALLAEEVRAEWLDTLQGLSDRASVPPLIRGRLTRLMLDTSRLPDHEVELRLGRSLSPGTPTADAAGYVEGFLAGGGLLLVHDERLLALVDAWLGGIPDDAFVEVLPLLRRTFGTFAAPERRSIGARARVLADPSSVVVADDNDLDAELAVAPLPVVARLLGVG</sequence>
<name>A0A542EWV4_9ACTN</name>
<dbReference type="Pfam" id="PF18934">
    <property type="entry name" value="DUF5682"/>
    <property type="match status" value="1"/>
</dbReference>